<proteinExistence type="predicted"/>
<organism evidence="2 3">
    <name type="scientific">Vagococcus vulneris</name>
    <dbReference type="NCBI Taxonomy" id="1977869"/>
    <lineage>
        <taxon>Bacteria</taxon>
        <taxon>Bacillati</taxon>
        <taxon>Bacillota</taxon>
        <taxon>Bacilli</taxon>
        <taxon>Lactobacillales</taxon>
        <taxon>Enterococcaceae</taxon>
        <taxon>Vagococcus</taxon>
    </lineage>
</organism>
<evidence type="ECO:0000313" key="2">
    <source>
        <dbReference type="EMBL" id="RST98116.1"/>
    </source>
</evidence>
<dbReference type="EMBL" id="NGJS01000013">
    <property type="protein sequence ID" value="RST98116.1"/>
    <property type="molecule type" value="Genomic_DNA"/>
</dbReference>
<dbReference type="RefSeq" id="WP_125984374.1">
    <property type="nucleotide sequence ID" value="NZ_NGJS01000013.1"/>
</dbReference>
<dbReference type="Proteomes" id="UP000287857">
    <property type="component" value="Unassembled WGS sequence"/>
</dbReference>
<evidence type="ECO:0000313" key="3">
    <source>
        <dbReference type="Proteomes" id="UP000287857"/>
    </source>
</evidence>
<protein>
    <submittedName>
        <fullName evidence="2">Uncharacterized protein</fullName>
    </submittedName>
</protein>
<gene>
    <name evidence="2" type="ORF">CBF37_08770</name>
</gene>
<reference evidence="2 3" key="1">
    <citation type="submission" date="2017-05" db="EMBL/GenBank/DDBJ databases">
        <title>Vagococcus spp. assemblies.</title>
        <authorList>
            <person name="Gulvik C.A."/>
        </authorList>
    </citation>
    <scope>NUCLEOTIDE SEQUENCE [LARGE SCALE GENOMIC DNA]</scope>
    <source>
        <strain evidence="2 3">SS1995</strain>
    </source>
</reference>
<comment type="caution">
    <text evidence="2">The sequence shown here is derived from an EMBL/GenBank/DDBJ whole genome shotgun (WGS) entry which is preliminary data.</text>
</comment>
<keyword evidence="1" id="KW-0472">Membrane</keyword>
<keyword evidence="1" id="KW-0812">Transmembrane</keyword>
<accession>A0A429ZWN9</accession>
<feature type="transmembrane region" description="Helical" evidence="1">
    <location>
        <begin position="31"/>
        <end position="48"/>
    </location>
</feature>
<keyword evidence="3" id="KW-1185">Reference proteome</keyword>
<evidence type="ECO:0000256" key="1">
    <source>
        <dbReference type="SAM" id="Phobius"/>
    </source>
</evidence>
<dbReference type="AlphaFoldDB" id="A0A429ZWN9"/>
<sequence length="121" mass="13615">MSEKKRMLIVTAVLISLFVLGAFIVPNKLNWLNLIVILICYPASFYMMKHRVNKISTMFDLADQLGISTSELSRVTGIGTIDLDCARPVTVNSYVPPMKQVEKGLDYLYDKVAKTEISVEK</sequence>
<feature type="transmembrane region" description="Helical" evidence="1">
    <location>
        <begin position="7"/>
        <end position="25"/>
    </location>
</feature>
<name>A0A429ZWN9_9ENTE</name>
<keyword evidence="1" id="KW-1133">Transmembrane helix</keyword>